<evidence type="ECO:0000256" key="2">
    <source>
        <dbReference type="ARBA" id="ARBA00023125"/>
    </source>
</evidence>
<dbReference type="InterPro" id="IPR050679">
    <property type="entry name" value="Bact_HTH_transcr_reg"/>
</dbReference>
<keyword evidence="2" id="KW-0238">DNA-binding</keyword>
<protein>
    <submittedName>
        <fullName evidence="5">HTH-type transcriptional repressor YvoA</fullName>
    </submittedName>
</protein>
<name>A0A7V8JU24_9BURK</name>
<dbReference type="InterPro" id="IPR036390">
    <property type="entry name" value="WH_DNA-bd_sf"/>
</dbReference>
<feature type="domain" description="HTH gntR-type" evidence="4">
    <location>
        <begin position="12"/>
        <end position="80"/>
    </location>
</feature>
<evidence type="ECO:0000256" key="1">
    <source>
        <dbReference type="ARBA" id="ARBA00023015"/>
    </source>
</evidence>
<keyword evidence="3" id="KW-0804">Transcription</keyword>
<evidence type="ECO:0000256" key="3">
    <source>
        <dbReference type="ARBA" id="ARBA00023163"/>
    </source>
</evidence>
<dbReference type="PANTHER" id="PTHR44846:SF1">
    <property type="entry name" value="MANNOSYL-D-GLYCERATE TRANSPORT_METABOLISM SYSTEM REPRESSOR MNGR-RELATED"/>
    <property type="match status" value="1"/>
</dbReference>
<dbReference type="EMBL" id="WNDX01000058">
    <property type="protein sequence ID" value="KAF1043547.1"/>
    <property type="molecule type" value="Genomic_DNA"/>
</dbReference>
<evidence type="ECO:0000313" key="5">
    <source>
        <dbReference type="EMBL" id="KAF1043547.1"/>
    </source>
</evidence>
<evidence type="ECO:0000259" key="4">
    <source>
        <dbReference type="PROSITE" id="PS50949"/>
    </source>
</evidence>
<sequence>MSVFEVIAPSPVPLYIQVKDRLRERILDGTYAAHAQLPSESELGAVFGVSRITVRQALSDLQREGVIFKIAGKGTFVAKKKAEQELTRLEGFAEAMTRKGYEIYNRVIGHRSLPATPEVAERLGVEPGSTVAEIRRIRHLNREPVSLEVTYLPEELGERLRNEDLSNRDIFLIFENDFGIPLGHADLQIGAVVADGKLAEALQVTEGTALLRIERLTYTADGKPFDFEYLYFRGETFQYHLRIARRPEASA</sequence>
<dbReference type="SMART" id="SM00866">
    <property type="entry name" value="UTRA"/>
    <property type="match status" value="1"/>
</dbReference>
<accession>A0A7V8JU24</accession>
<dbReference type="GO" id="GO:0045892">
    <property type="term" value="P:negative regulation of DNA-templated transcription"/>
    <property type="evidence" value="ECO:0007669"/>
    <property type="project" value="TreeGrafter"/>
</dbReference>
<dbReference type="GO" id="GO:0003677">
    <property type="term" value="F:DNA binding"/>
    <property type="evidence" value="ECO:0007669"/>
    <property type="project" value="UniProtKB-KW"/>
</dbReference>
<dbReference type="PROSITE" id="PS50949">
    <property type="entry name" value="HTH_GNTR"/>
    <property type="match status" value="1"/>
</dbReference>
<reference evidence="6" key="1">
    <citation type="journal article" date="2020" name="MBio">
        <title>Horizontal gene transfer to a defensive symbiont with a reduced genome amongst a multipartite beetle microbiome.</title>
        <authorList>
            <person name="Waterworth S.C."/>
            <person name="Florez L.V."/>
            <person name="Rees E.R."/>
            <person name="Hertweck C."/>
            <person name="Kaltenpoth M."/>
            <person name="Kwan J.C."/>
        </authorList>
    </citation>
    <scope>NUCLEOTIDE SEQUENCE [LARGE SCALE GENOMIC DNA]</scope>
</reference>
<dbReference type="PANTHER" id="PTHR44846">
    <property type="entry name" value="MANNOSYL-D-GLYCERATE TRANSPORT/METABOLISM SYSTEM REPRESSOR MNGR-RELATED"/>
    <property type="match status" value="1"/>
</dbReference>
<evidence type="ECO:0000313" key="6">
    <source>
        <dbReference type="Proteomes" id="UP000462435"/>
    </source>
</evidence>
<organism evidence="5 6">
    <name type="scientific">Herbaspirillum frisingense</name>
    <dbReference type="NCBI Taxonomy" id="92645"/>
    <lineage>
        <taxon>Bacteria</taxon>
        <taxon>Pseudomonadati</taxon>
        <taxon>Pseudomonadota</taxon>
        <taxon>Betaproteobacteria</taxon>
        <taxon>Burkholderiales</taxon>
        <taxon>Oxalobacteraceae</taxon>
        <taxon>Herbaspirillum</taxon>
    </lineage>
</organism>
<dbReference type="SUPFAM" id="SSF46785">
    <property type="entry name" value="Winged helix' DNA-binding domain"/>
    <property type="match status" value="1"/>
</dbReference>
<dbReference type="InterPro" id="IPR036388">
    <property type="entry name" value="WH-like_DNA-bd_sf"/>
</dbReference>
<gene>
    <name evidence="5" type="primary">yvoA_2</name>
    <name evidence="5" type="ORF">GAK35_02165</name>
</gene>
<dbReference type="Pfam" id="PF07702">
    <property type="entry name" value="UTRA"/>
    <property type="match status" value="1"/>
</dbReference>
<dbReference type="Gene3D" id="3.40.1410.10">
    <property type="entry name" value="Chorismate lyase-like"/>
    <property type="match status" value="1"/>
</dbReference>
<dbReference type="InterPro" id="IPR028978">
    <property type="entry name" value="Chorismate_lyase_/UTRA_dom_sf"/>
</dbReference>
<dbReference type="GO" id="GO:0003700">
    <property type="term" value="F:DNA-binding transcription factor activity"/>
    <property type="evidence" value="ECO:0007669"/>
    <property type="project" value="InterPro"/>
</dbReference>
<comment type="caution">
    <text evidence="5">The sequence shown here is derived from an EMBL/GenBank/DDBJ whole genome shotgun (WGS) entry which is preliminary data.</text>
</comment>
<dbReference type="InterPro" id="IPR000524">
    <property type="entry name" value="Tscrpt_reg_HTH_GntR"/>
</dbReference>
<keyword evidence="1" id="KW-0805">Transcription regulation</keyword>
<dbReference type="SUPFAM" id="SSF64288">
    <property type="entry name" value="Chorismate lyase-like"/>
    <property type="match status" value="1"/>
</dbReference>
<dbReference type="FunFam" id="1.10.10.10:FF:000079">
    <property type="entry name" value="GntR family transcriptional regulator"/>
    <property type="match status" value="1"/>
</dbReference>
<dbReference type="CDD" id="cd07377">
    <property type="entry name" value="WHTH_GntR"/>
    <property type="match status" value="1"/>
</dbReference>
<dbReference type="InterPro" id="IPR011663">
    <property type="entry name" value="UTRA"/>
</dbReference>
<proteinExistence type="predicted"/>
<dbReference type="Proteomes" id="UP000462435">
    <property type="component" value="Unassembled WGS sequence"/>
</dbReference>
<dbReference type="AlphaFoldDB" id="A0A7V8JU24"/>
<dbReference type="Pfam" id="PF00392">
    <property type="entry name" value="GntR"/>
    <property type="match status" value="1"/>
</dbReference>
<dbReference type="Gene3D" id="1.10.10.10">
    <property type="entry name" value="Winged helix-like DNA-binding domain superfamily/Winged helix DNA-binding domain"/>
    <property type="match status" value="1"/>
</dbReference>
<dbReference type="PRINTS" id="PR00035">
    <property type="entry name" value="HTHGNTR"/>
</dbReference>
<dbReference type="SMART" id="SM00345">
    <property type="entry name" value="HTH_GNTR"/>
    <property type="match status" value="1"/>
</dbReference>